<dbReference type="AlphaFoldDB" id="H8H1L0"/>
<geneLocation type="plasmid" evidence="1 2">
    <name>P2</name>
</geneLocation>
<accession>H8H1L0</accession>
<protein>
    <submittedName>
        <fullName evidence="1">Uncharacterized protein</fullName>
    </submittedName>
</protein>
<dbReference type="PATRIC" id="fig|745776.4.peg.3519"/>
<organism evidence="1 2">
    <name type="scientific">Deinococcus gobiensis (strain DSM 21396 / JCM 16679 / CGMCC 1.7299 / I-0)</name>
    <dbReference type="NCBI Taxonomy" id="745776"/>
    <lineage>
        <taxon>Bacteria</taxon>
        <taxon>Thermotogati</taxon>
        <taxon>Deinococcota</taxon>
        <taxon>Deinococci</taxon>
        <taxon>Deinococcales</taxon>
        <taxon>Deinococcaceae</taxon>
        <taxon>Deinococcus</taxon>
    </lineage>
</organism>
<evidence type="ECO:0000313" key="2">
    <source>
        <dbReference type="Proteomes" id="UP000007575"/>
    </source>
</evidence>
<reference evidence="1 2" key="1">
    <citation type="journal article" date="2012" name="PLoS ONE">
        <title>Genome sequence and transcriptome analysis of the radioresistant bacterium Deinococcus gobiensis: insights into the extreme environmental adaptations.</title>
        <authorList>
            <person name="Yuan M."/>
            <person name="Chen M."/>
            <person name="Zhang W."/>
            <person name="Lu W."/>
            <person name="Wang J."/>
            <person name="Yang M."/>
            <person name="Zhao P."/>
            <person name="Tang R."/>
            <person name="Li X."/>
            <person name="Hao Y."/>
            <person name="Zhou Z."/>
            <person name="Zhan Y."/>
            <person name="Yu H."/>
            <person name="Teng C."/>
            <person name="Yan Y."/>
            <person name="Ping S."/>
            <person name="Wang Y."/>
            <person name="Lin M."/>
        </authorList>
    </citation>
    <scope>NUCLEOTIDE SEQUENCE [LARGE SCALE GENOMIC DNA]</scope>
    <source>
        <strain evidence="2">DSM 21396 / JCM 16679 / CGMCC 1.7299 / I-0</strain>
        <plasmid evidence="1">P2</plasmid>
    </source>
</reference>
<dbReference type="EMBL" id="CP002193">
    <property type="protein sequence ID" value="AFD27407.1"/>
    <property type="molecule type" value="Genomic_DNA"/>
</dbReference>
<name>H8H1L0_DEIGI</name>
<keyword evidence="1" id="KW-0614">Plasmid</keyword>
<keyword evidence="2" id="KW-1185">Reference proteome</keyword>
<proteinExistence type="predicted"/>
<dbReference type="HOGENOM" id="CLU_992970_0_0_0"/>
<sequence>MTTPPISPESPAAAPRPHGTTLLDELTVHFDYSGDLPGGGGTWGAVFSYGPRTCAFGGLLAPDQASEEGALEETLRLLDLFNIQTVTLFTDSAELFRKRHTTLPTGRQLLTCPRRTPDHVRAHERAQSYRQPYQTLAKWQAQLTAVQPLPVTALPTLPLMPTHRRRAGRLFVALRLSGHTYETSLGSYRKKDRSLVPHLPPQIIQARLRKALLRQGGTGIQPVVDLLTQALWDDFQKHLPTLARQNSVQGAPLYPHLAPLLIVPATHGAVHEHRPALDQA</sequence>
<gene>
    <name evidence="1" type="ordered locus">DGo_PB0138</name>
</gene>
<dbReference type="KEGG" id="dgo:DGo_PB0138"/>
<evidence type="ECO:0000313" key="1">
    <source>
        <dbReference type="EMBL" id="AFD27407.1"/>
    </source>
</evidence>
<dbReference type="Proteomes" id="UP000007575">
    <property type="component" value="Plasmid P2"/>
</dbReference>
<dbReference type="RefSeq" id="WP_014686503.1">
    <property type="nucleotide sequence ID" value="NC_017791.1"/>
</dbReference>